<feature type="non-terminal residue" evidence="2">
    <location>
        <position position="1"/>
    </location>
</feature>
<accession>A0A426Y9H7</accession>
<dbReference type="EMBL" id="AMZH03013991">
    <property type="protein sequence ID" value="RRT48384.1"/>
    <property type="molecule type" value="Genomic_DNA"/>
</dbReference>
<gene>
    <name evidence="2" type="ORF">B296_00032508</name>
</gene>
<organism evidence="2 3">
    <name type="scientific">Ensete ventricosum</name>
    <name type="common">Abyssinian banana</name>
    <name type="synonym">Musa ensete</name>
    <dbReference type="NCBI Taxonomy" id="4639"/>
    <lineage>
        <taxon>Eukaryota</taxon>
        <taxon>Viridiplantae</taxon>
        <taxon>Streptophyta</taxon>
        <taxon>Embryophyta</taxon>
        <taxon>Tracheophyta</taxon>
        <taxon>Spermatophyta</taxon>
        <taxon>Magnoliopsida</taxon>
        <taxon>Liliopsida</taxon>
        <taxon>Zingiberales</taxon>
        <taxon>Musaceae</taxon>
        <taxon>Ensete</taxon>
    </lineage>
</organism>
<sequence>TTVEEEVEKKRCGSKREGRWLLGGCCDDEGEAATVMQVGTVEICDPSHVGSDAYYGCCKRDHAVEEEDGSKAEAGVARAKDSSDVANARTAGKDSDSSVVQLRQWARDGSAK</sequence>
<evidence type="ECO:0000313" key="2">
    <source>
        <dbReference type="EMBL" id="RRT48384.1"/>
    </source>
</evidence>
<dbReference type="Proteomes" id="UP000287651">
    <property type="component" value="Unassembled WGS sequence"/>
</dbReference>
<evidence type="ECO:0000256" key="1">
    <source>
        <dbReference type="SAM" id="MobiDB-lite"/>
    </source>
</evidence>
<dbReference type="AlphaFoldDB" id="A0A426Y9H7"/>
<reference evidence="2 3" key="1">
    <citation type="journal article" date="2014" name="Agronomy (Basel)">
        <title>A Draft Genome Sequence for Ensete ventricosum, the Drought-Tolerant Tree Against Hunger.</title>
        <authorList>
            <person name="Harrison J."/>
            <person name="Moore K.A."/>
            <person name="Paszkiewicz K."/>
            <person name="Jones T."/>
            <person name="Grant M."/>
            <person name="Ambacheew D."/>
            <person name="Muzemil S."/>
            <person name="Studholme D.J."/>
        </authorList>
    </citation>
    <scope>NUCLEOTIDE SEQUENCE [LARGE SCALE GENOMIC DNA]</scope>
</reference>
<protein>
    <submittedName>
        <fullName evidence="2">Uncharacterized protein</fullName>
    </submittedName>
</protein>
<name>A0A426Y9H7_ENSVE</name>
<proteinExistence type="predicted"/>
<evidence type="ECO:0000313" key="3">
    <source>
        <dbReference type="Proteomes" id="UP000287651"/>
    </source>
</evidence>
<feature type="region of interest" description="Disordered" evidence="1">
    <location>
        <begin position="68"/>
        <end position="112"/>
    </location>
</feature>
<comment type="caution">
    <text evidence="2">The sequence shown here is derived from an EMBL/GenBank/DDBJ whole genome shotgun (WGS) entry which is preliminary data.</text>
</comment>